<evidence type="ECO:0000313" key="3">
    <source>
        <dbReference type="EMBL" id="CAD6186379.1"/>
    </source>
</evidence>
<protein>
    <submittedName>
        <fullName evidence="3">Uncharacterized protein</fullName>
    </submittedName>
</protein>
<comment type="caution">
    <text evidence="3">The sequence shown here is derived from an EMBL/GenBank/DDBJ whole genome shotgun (WGS) entry which is preliminary data.</text>
</comment>
<keyword evidence="1" id="KW-1133">Transmembrane helix</keyword>
<evidence type="ECO:0000256" key="2">
    <source>
        <dbReference type="SAM" id="SignalP"/>
    </source>
</evidence>
<accession>A0A8S1GSW9</accession>
<sequence length="175" mass="19848">MKRFILLLAFVALSCTHPVADRFQYLDLESEKPMQHIRIGAHGIISETDHMDGQPTQLQNHPQLVDDSVLAQRLQVIELSSEEDGDSASEDDVLADIAEVVDEPLTTSKPEETPPVAPAYTGYRMTHWRMHVAVVAVVLLLLCIARLMHKTLKTEDECRGSRYYDHPFSQMHEEK</sequence>
<keyword evidence="2" id="KW-0732">Signal</keyword>
<keyword evidence="1" id="KW-0472">Membrane</keyword>
<dbReference type="Proteomes" id="UP000835052">
    <property type="component" value="Unassembled WGS sequence"/>
</dbReference>
<evidence type="ECO:0000256" key="1">
    <source>
        <dbReference type="SAM" id="Phobius"/>
    </source>
</evidence>
<evidence type="ECO:0000313" key="4">
    <source>
        <dbReference type="Proteomes" id="UP000835052"/>
    </source>
</evidence>
<dbReference type="EMBL" id="CAJGYM010000004">
    <property type="protein sequence ID" value="CAD6186379.1"/>
    <property type="molecule type" value="Genomic_DNA"/>
</dbReference>
<dbReference type="AlphaFoldDB" id="A0A8S1GSW9"/>
<proteinExistence type="predicted"/>
<feature type="transmembrane region" description="Helical" evidence="1">
    <location>
        <begin position="128"/>
        <end position="147"/>
    </location>
</feature>
<dbReference type="PROSITE" id="PS51257">
    <property type="entry name" value="PROKAR_LIPOPROTEIN"/>
    <property type="match status" value="1"/>
</dbReference>
<reference evidence="3" key="1">
    <citation type="submission" date="2020-10" db="EMBL/GenBank/DDBJ databases">
        <authorList>
            <person name="Kikuchi T."/>
        </authorList>
    </citation>
    <scope>NUCLEOTIDE SEQUENCE</scope>
    <source>
        <strain evidence="3">NKZ352</strain>
    </source>
</reference>
<keyword evidence="4" id="KW-1185">Reference proteome</keyword>
<keyword evidence="1" id="KW-0812">Transmembrane</keyword>
<organism evidence="3 4">
    <name type="scientific">Caenorhabditis auriculariae</name>
    <dbReference type="NCBI Taxonomy" id="2777116"/>
    <lineage>
        <taxon>Eukaryota</taxon>
        <taxon>Metazoa</taxon>
        <taxon>Ecdysozoa</taxon>
        <taxon>Nematoda</taxon>
        <taxon>Chromadorea</taxon>
        <taxon>Rhabditida</taxon>
        <taxon>Rhabditina</taxon>
        <taxon>Rhabditomorpha</taxon>
        <taxon>Rhabditoidea</taxon>
        <taxon>Rhabditidae</taxon>
        <taxon>Peloderinae</taxon>
        <taxon>Caenorhabditis</taxon>
    </lineage>
</organism>
<feature type="signal peptide" evidence="2">
    <location>
        <begin position="1"/>
        <end position="16"/>
    </location>
</feature>
<gene>
    <name evidence="3" type="ORF">CAUJ_LOCUS2298</name>
</gene>
<feature type="chain" id="PRO_5035853982" evidence="2">
    <location>
        <begin position="17"/>
        <end position="175"/>
    </location>
</feature>
<name>A0A8S1GSW9_9PELO</name>